<organism evidence="3">
    <name type="scientific">uncultured marine thaumarchaeote SAT1000_09_H09</name>
    <dbReference type="NCBI Taxonomy" id="1456371"/>
    <lineage>
        <taxon>Archaea</taxon>
        <taxon>Nitrososphaerota</taxon>
        <taxon>environmental samples</taxon>
    </lineage>
</organism>
<dbReference type="EMBL" id="KF901213">
    <property type="protein sequence ID" value="AIF22565.1"/>
    <property type="molecule type" value="Genomic_DNA"/>
</dbReference>
<proteinExistence type="predicted"/>
<dbReference type="SUPFAM" id="SSF51182">
    <property type="entry name" value="RmlC-like cupins"/>
    <property type="match status" value="1"/>
</dbReference>
<keyword evidence="1" id="KW-1133">Transmembrane helix</keyword>
<reference evidence="3" key="1">
    <citation type="journal article" date="2014" name="Genome Biol. Evol.">
        <title>Pangenome evidence for extensive interdomain horizontal transfer affecting lineage core and shell genes in uncultured planktonic thaumarchaeota and euryarchaeota.</title>
        <authorList>
            <person name="Deschamps P."/>
            <person name="Zivanovic Y."/>
            <person name="Moreira D."/>
            <person name="Rodriguez-Valera F."/>
            <person name="Lopez-Garcia P."/>
        </authorList>
    </citation>
    <scope>NUCLEOTIDE SEQUENCE</scope>
</reference>
<dbReference type="Pfam" id="PF07883">
    <property type="entry name" value="Cupin_2"/>
    <property type="match status" value="1"/>
</dbReference>
<protein>
    <submittedName>
        <fullName evidence="3">Cupin 2 domain-containing protein</fullName>
    </submittedName>
</protein>
<name>A0A075I425_9ARCH</name>
<dbReference type="PANTHER" id="PTHR36114:SF8">
    <property type="entry name" value="CUPIN TYPE-1 DOMAIN-CONTAINING PROTEIN"/>
    <property type="match status" value="1"/>
</dbReference>
<keyword evidence="1" id="KW-0812">Transmembrane</keyword>
<sequence length="117" mass="13689">MKIKFDTTEYLNKLKRSNSYFHTFVNRESLAVGVLFLKPGENDTQEPHDSDEIYYVLDGNGFLEINDESYRIKKGQAYFVAKDAQHHFYGNTKNLSVLYFLAVLILRKGILRFFLPL</sequence>
<feature type="domain" description="Cupin type-2" evidence="2">
    <location>
        <begin position="37"/>
        <end position="95"/>
    </location>
</feature>
<dbReference type="InterPro" id="IPR013096">
    <property type="entry name" value="Cupin_2"/>
</dbReference>
<evidence type="ECO:0000259" key="2">
    <source>
        <dbReference type="Pfam" id="PF07883"/>
    </source>
</evidence>
<evidence type="ECO:0000256" key="1">
    <source>
        <dbReference type="SAM" id="Phobius"/>
    </source>
</evidence>
<feature type="transmembrane region" description="Helical" evidence="1">
    <location>
        <begin position="97"/>
        <end position="115"/>
    </location>
</feature>
<evidence type="ECO:0000313" key="3">
    <source>
        <dbReference type="EMBL" id="AIF22565.1"/>
    </source>
</evidence>
<dbReference type="PANTHER" id="PTHR36114">
    <property type="entry name" value="16.7 KDA PROTEIN IN WHIE LOCUS"/>
    <property type="match status" value="1"/>
</dbReference>
<accession>A0A075I425</accession>
<dbReference type="Gene3D" id="2.60.120.10">
    <property type="entry name" value="Jelly Rolls"/>
    <property type="match status" value="1"/>
</dbReference>
<dbReference type="InterPro" id="IPR052044">
    <property type="entry name" value="PKS_Associated_Protein"/>
</dbReference>
<dbReference type="InterPro" id="IPR011051">
    <property type="entry name" value="RmlC_Cupin_sf"/>
</dbReference>
<dbReference type="AlphaFoldDB" id="A0A075I425"/>
<dbReference type="InterPro" id="IPR014710">
    <property type="entry name" value="RmlC-like_jellyroll"/>
</dbReference>
<keyword evidence="1" id="KW-0472">Membrane</keyword>